<name>A0A9X0CN24_9CNID</name>
<dbReference type="EMBL" id="MU827302">
    <property type="protein sequence ID" value="KAJ7365966.1"/>
    <property type="molecule type" value="Genomic_DNA"/>
</dbReference>
<dbReference type="Proteomes" id="UP001163046">
    <property type="component" value="Unassembled WGS sequence"/>
</dbReference>
<gene>
    <name evidence="1" type="ORF">OS493_002705</name>
</gene>
<dbReference type="InterPro" id="IPR036436">
    <property type="entry name" value="Disintegrin_dom_sf"/>
</dbReference>
<protein>
    <submittedName>
        <fullName evidence="1">Uncharacterized protein</fullName>
    </submittedName>
</protein>
<dbReference type="AlphaFoldDB" id="A0A9X0CN24"/>
<dbReference type="SUPFAM" id="SSF57552">
    <property type="entry name" value="Blood coagulation inhibitor (disintegrin)"/>
    <property type="match status" value="1"/>
</dbReference>
<proteinExistence type="predicted"/>
<reference evidence="1" key="1">
    <citation type="submission" date="2023-01" db="EMBL/GenBank/DDBJ databases">
        <title>Genome assembly of the deep-sea coral Lophelia pertusa.</title>
        <authorList>
            <person name="Herrera S."/>
            <person name="Cordes E."/>
        </authorList>
    </citation>
    <scope>NUCLEOTIDE SEQUENCE</scope>
    <source>
        <strain evidence="1">USNM1676648</strain>
        <tissue evidence="1">Polyp</tissue>
    </source>
</reference>
<accession>A0A9X0CN24</accession>
<evidence type="ECO:0000313" key="1">
    <source>
        <dbReference type="EMBL" id="KAJ7365966.1"/>
    </source>
</evidence>
<dbReference type="OrthoDB" id="5982532at2759"/>
<comment type="caution">
    <text evidence="1">The sequence shown here is derived from an EMBL/GenBank/DDBJ whole genome shotgun (WGS) entry which is preliminary data.</text>
</comment>
<keyword evidence="2" id="KW-1185">Reference proteome</keyword>
<evidence type="ECO:0000313" key="2">
    <source>
        <dbReference type="Proteomes" id="UP001163046"/>
    </source>
</evidence>
<organism evidence="1 2">
    <name type="scientific">Desmophyllum pertusum</name>
    <dbReference type="NCBI Taxonomy" id="174260"/>
    <lineage>
        <taxon>Eukaryota</taxon>
        <taxon>Metazoa</taxon>
        <taxon>Cnidaria</taxon>
        <taxon>Anthozoa</taxon>
        <taxon>Hexacorallia</taxon>
        <taxon>Scleractinia</taxon>
        <taxon>Caryophylliina</taxon>
        <taxon>Caryophylliidae</taxon>
        <taxon>Desmophyllum</taxon>
    </lineage>
</organism>
<sequence>MSVTQDHVNTTATNTHGSYYCRCYSCYTKQGTRCDLRQCRINSQCYSYNTRNPSNPCQKCHSAYKTRWTNDNSLPCSDGIACTRNDRAPVEDALALDSPACHAKSVTMMHVVLNQDTAQSLWEDRKTCFSHGNLRPGYPCQQCDSNNKHQWTNNNNLRCSDNNLRTKNDRCVNGACHGGQRTCFAKNQYKPGNPCQWCKPGSSISTWSNRDGVACDDSNQCTRGDTCRSGQCTATPFTCNSVCQFCNGNTCSLKTGFGFVNNKCTCKIAGQDYNHQTVNPSNQFPCDDANNCTKQDTCKAGRCVGQGYSCQSSYPSSSCIRTSECVGDGTCSSIMRSNGTICRPAVDACDQSERCNGILGTCPGAVTDNIVLKMGSLQIMSSKFQSASTYQSITDRLFLKISGFSVSCGQIHLRWSVLSGTSTCSFNSHISGNLTITNVHHTLPGLTLQDNTTYKVSISASDLRDKTYQLVCQQCYSRGYIKAAWWMDP</sequence>